<keyword evidence="4" id="KW-1015">Disulfide bond</keyword>
<evidence type="ECO:0000256" key="1">
    <source>
        <dbReference type="ARBA" id="ARBA00003886"/>
    </source>
</evidence>
<dbReference type="PANTHER" id="PTHR12788:SF7">
    <property type="entry name" value="PROTEIN-TYROSINE SULFOTRANSFERASE-RELATED"/>
    <property type="match status" value="1"/>
</dbReference>
<evidence type="ECO:0000256" key="3">
    <source>
        <dbReference type="ARBA" id="ARBA00022679"/>
    </source>
</evidence>
<protein>
    <recommendedName>
        <fullName evidence="7">Protein-tyrosine sulfotransferase</fullName>
        <ecNumber evidence="7">2.8.2.20</ecNumber>
    </recommendedName>
</protein>
<comment type="function">
    <text evidence="1 7">Catalyzes the O-sulfation of tyrosine residues within acidic motifs of polypeptides, using 3'-phosphoadenylyl sulfate (PAPS) as cosubstrate.</text>
</comment>
<dbReference type="SUPFAM" id="SSF52540">
    <property type="entry name" value="P-loop containing nucleoside triphosphate hydrolases"/>
    <property type="match status" value="1"/>
</dbReference>
<name>A0AA39IBY2_9BILA</name>
<evidence type="ECO:0000256" key="7">
    <source>
        <dbReference type="RuleBase" id="RU365018"/>
    </source>
</evidence>
<evidence type="ECO:0000256" key="4">
    <source>
        <dbReference type="ARBA" id="ARBA00023157"/>
    </source>
</evidence>
<dbReference type="Pfam" id="PF13469">
    <property type="entry name" value="Sulfotransfer_3"/>
    <property type="match status" value="1"/>
</dbReference>
<gene>
    <name evidence="8" type="ORF">QR680_014911</name>
</gene>
<dbReference type="GO" id="GO:0008476">
    <property type="term" value="F:protein-tyrosine sulfotransferase activity"/>
    <property type="evidence" value="ECO:0007669"/>
    <property type="project" value="UniProtKB-EC"/>
</dbReference>
<dbReference type="Gene3D" id="3.40.50.300">
    <property type="entry name" value="P-loop containing nucleotide triphosphate hydrolases"/>
    <property type="match status" value="1"/>
</dbReference>
<dbReference type="EMBL" id="JAUCMV010000002">
    <property type="protein sequence ID" value="KAK0420825.1"/>
    <property type="molecule type" value="Genomic_DNA"/>
</dbReference>
<dbReference type="EC" id="2.8.2.20" evidence="7"/>
<dbReference type="FunFam" id="3.40.50.300:FF:002853">
    <property type="entry name" value="Protein-tyrosine sulfotransferase"/>
    <property type="match status" value="1"/>
</dbReference>
<evidence type="ECO:0000256" key="2">
    <source>
        <dbReference type="ARBA" id="ARBA00009988"/>
    </source>
</evidence>
<dbReference type="InterPro" id="IPR027417">
    <property type="entry name" value="P-loop_NTPase"/>
</dbReference>
<evidence type="ECO:0000313" key="9">
    <source>
        <dbReference type="Proteomes" id="UP001175271"/>
    </source>
</evidence>
<comment type="caution">
    <text evidence="8">The sequence shown here is derived from an EMBL/GenBank/DDBJ whole genome shotgun (WGS) entry which is preliminary data.</text>
</comment>
<sequence>MSPSFRRSTVIVALLLSLFYVLSFVSIFWRVDTSSVPFREAPLIFVGGVPRSGTTLMRALLDAHPNIRCGEETRVIPNLLQIVHNWESGPYHQKLLENAGVTHDVLRDAAGAFVFEVIAKHGDWAPRLCNKDPLTFEHLPFLREIFPRARFVLMIRDGRAIVHSIISRKVPVVGFDWRKPVDCLKAWNKMIEKMYKDCKCLGPDVCLPVRYETLILRPEGELRRITAFLGESWSDNLLHHEKFVGSEIRLHPLEFSTSQVKKALNDDALHSWRNFYSDDILGQMDTVAPMLKTLGYNTTTSDPSYKSISQL</sequence>
<dbReference type="AlphaFoldDB" id="A0AA39IBY2"/>
<dbReference type="Proteomes" id="UP001175271">
    <property type="component" value="Unassembled WGS sequence"/>
</dbReference>
<dbReference type="GO" id="GO:0005794">
    <property type="term" value="C:Golgi apparatus"/>
    <property type="evidence" value="ECO:0007669"/>
    <property type="project" value="UniProtKB-ARBA"/>
</dbReference>
<keyword evidence="9" id="KW-1185">Reference proteome</keyword>
<dbReference type="PANTHER" id="PTHR12788">
    <property type="entry name" value="PROTEIN-TYROSINE SULFOTRANSFERASE 2"/>
    <property type="match status" value="1"/>
</dbReference>
<evidence type="ECO:0000256" key="6">
    <source>
        <dbReference type="ARBA" id="ARBA00048460"/>
    </source>
</evidence>
<comment type="catalytic activity">
    <reaction evidence="6 7">
        <text>L-tyrosyl-[protein] + 3'-phosphoadenylyl sulfate = O-sulfo-L-tyrosine-[protein] + adenosine 3',5'-bisphosphate + H(+)</text>
        <dbReference type="Rhea" id="RHEA:16801"/>
        <dbReference type="Rhea" id="RHEA-COMP:10136"/>
        <dbReference type="Rhea" id="RHEA-COMP:11688"/>
        <dbReference type="ChEBI" id="CHEBI:15378"/>
        <dbReference type="ChEBI" id="CHEBI:46858"/>
        <dbReference type="ChEBI" id="CHEBI:58339"/>
        <dbReference type="ChEBI" id="CHEBI:58343"/>
        <dbReference type="ChEBI" id="CHEBI:65286"/>
        <dbReference type="EC" id="2.8.2.20"/>
    </reaction>
</comment>
<proteinExistence type="inferred from homology"/>
<accession>A0AA39IBY2</accession>
<evidence type="ECO:0000256" key="5">
    <source>
        <dbReference type="ARBA" id="ARBA00023180"/>
    </source>
</evidence>
<evidence type="ECO:0000313" key="8">
    <source>
        <dbReference type="EMBL" id="KAK0420825.1"/>
    </source>
</evidence>
<organism evidence="8 9">
    <name type="scientific">Steinernema hermaphroditum</name>
    <dbReference type="NCBI Taxonomy" id="289476"/>
    <lineage>
        <taxon>Eukaryota</taxon>
        <taxon>Metazoa</taxon>
        <taxon>Ecdysozoa</taxon>
        <taxon>Nematoda</taxon>
        <taxon>Chromadorea</taxon>
        <taxon>Rhabditida</taxon>
        <taxon>Tylenchina</taxon>
        <taxon>Panagrolaimomorpha</taxon>
        <taxon>Strongyloidoidea</taxon>
        <taxon>Steinernematidae</taxon>
        <taxon>Steinernema</taxon>
    </lineage>
</organism>
<reference evidence="8" key="1">
    <citation type="submission" date="2023-06" db="EMBL/GenBank/DDBJ databases">
        <title>Genomic analysis of the entomopathogenic nematode Steinernema hermaphroditum.</title>
        <authorList>
            <person name="Schwarz E.M."/>
            <person name="Heppert J.K."/>
            <person name="Baniya A."/>
            <person name="Schwartz H.T."/>
            <person name="Tan C.-H."/>
            <person name="Antoshechkin I."/>
            <person name="Sternberg P.W."/>
            <person name="Goodrich-Blair H."/>
            <person name="Dillman A.R."/>
        </authorList>
    </citation>
    <scope>NUCLEOTIDE SEQUENCE</scope>
    <source>
        <strain evidence="8">PS9179</strain>
        <tissue evidence="8">Whole animal</tissue>
    </source>
</reference>
<dbReference type="InterPro" id="IPR026634">
    <property type="entry name" value="TPST-like"/>
</dbReference>
<comment type="similarity">
    <text evidence="2 7">Belongs to the protein sulfotransferase family.</text>
</comment>
<keyword evidence="5" id="KW-0325">Glycoprotein</keyword>
<keyword evidence="3 7" id="KW-0808">Transferase</keyword>